<comment type="caution">
    <text evidence="3">The sequence shown here is derived from an EMBL/GenBank/DDBJ whole genome shotgun (WGS) entry which is preliminary data.</text>
</comment>
<dbReference type="GO" id="GO:0015074">
    <property type="term" value="P:DNA integration"/>
    <property type="evidence" value="ECO:0007669"/>
    <property type="project" value="InterPro"/>
</dbReference>
<dbReference type="EMBL" id="AZHX01000251">
    <property type="protein sequence ID" value="ETX08299.1"/>
    <property type="molecule type" value="Genomic_DNA"/>
</dbReference>
<dbReference type="Proteomes" id="UP000019140">
    <property type="component" value="Unassembled WGS sequence"/>
</dbReference>
<evidence type="ECO:0000256" key="1">
    <source>
        <dbReference type="ARBA" id="ARBA00023125"/>
    </source>
</evidence>
<feature type="domain" description="Integrase SAM-like N-terminal" evidence="2">
    <location>
        <begin position="4"/>
        <end position="88"/>
    </location>
</feature>
<evidence type="ECO:0000313" key="3">
    <source>
        <dbReference type="EMBL" id="ETX08299.1"/>
    </source>
</evidence>
<evidence type="ECO:0000259" key="2">
    <source>
        <dbReference type="Pfam" id="PF13495"/>
    </source>
</evidence>
<accession>W4MDA8</accession>
<dbReference type="AlphaFoldDB" id="W4MDA8"/>
<dbReference type="Gene3D" id="1.10.150.130">
    <property type="match status" value="1"/>
</dbReference>
<protein>
    <recommendedName>
        <fullName evidence="2">Integrase SAM-like N-terminal domain-containing protein</fullName>
    </recommendedName>
</protein>
<dbReference type="Pfam" id="PF13495">
    <property type="entry name" value="Phage_int_SAM_4"/>
    <property type="match status" value="1"/>
</dbReference>
<reference evidence="3 4" key="1">
    <citation type="journal article" date="2014" name="Nature">
        <title>An environmental bacterial taxon with a large and distinct metabolic repertoire.</title>
        <authorList>
            <person name="Wilson M.C."/>
            <person name="Mori T."/>
            <person name="Ruckert C."/>
            <person name="Uria A.R."/>
            <person name="Helf M.J."/>
            <person name="Takada K."/>
            <person name="Gernert C."/>
            <person name="Steffens U.A."/>
            <person name="Heycke N."/>
            <person name="Schmitt S."/>
            <person name="Rinke C."/>
            <person name="Helfrich E.J."/>
            <person name="Brachmann A.O."/>
            <person name="Gurgui C."/>
            <person name="Wakimoto T."/>
            <person name="Kracht M."/>
            <person name="Crusemann M."/>
            <person name="Hentschel U."/>
            <person name="Abe I."/>
            <person name="Matsunaga S."/>
            <person name="Kalinowski J."/>
            <person name="Takeyama H."/>
            <person name="Piel J."/>
        </authorList>
    </citation>
    <scope>NUCLEOTIDE SEQUENCE [LARGE SCALE GENOMIC DNA]</scope>
    <source>
        <strain evidence="4">TSY2</strain>
    </source>
</reference>
<sequence>MSELRAKMIEQMQLHRKAPGTQVQYVRAIADLARYYWRAPNWRAPDQLSPQEIRAYLHHLLTERQLAWSSCNVAAAAIHFFYVDTLGRTPMELNLPPRPGQKQ</sequence>
<evidence type="ECO:0000313" key="4">
    <source>
        <dbReference type="Proteomes" id="UP000019140"/>
    </source>
</evidence>
<organism evidence="3 4">
    <name type="scientific">Candidatus Entotheonella gemina</name>
    <dbReference type="NCBI Taxonomy" id="1429439"/>
    <lineage>
        <taxon>Bacteria</taxon>
        <taxon>Pseudomonadati</taxon>
        <taxon>Nitrospinota/Tectimicrobiota group</taxon>
        <taxon>Candidatus Tectimicrobiota</taxon>
        <taxon>Candidatus Entotheonellia</taxon>
        <taxon>Candidatus Entotheonellales</taxon>
        <taxon>Candidatus Entotheonellaceae</taxon>
        <taxon>Candidatus Entotheonella</taxon>
    </lineage>
</organism>
<dbReference type="GO" id="GO:0003677">
    <property type="term" value="F:DNA binding"/>
    <property type="evidence" value="ECO:0007669"/>
    <property type="project" value="UniProtKB-KW"/>
</dbReference>
<gene>
    <name evidence="3" type="ORF">ETSY2_06225</name>
</gene>
<dbReference type="HOGENOM" id="CLU_2258593_0_0_7"/>
<dbReference type="InterPro" id="IPR010998">
    <property type="entry name" value="Integrase_recombinase_N"/>
</dbReference>
<name>W4MDA8_9BACT</name>
<dbReference type="InterPro" id="IPR004107">
    <property type="entry name" value="Integrase_SAM-like_N"/>
</dbReference>
<keyword evidence="1" id="KW-0238">DNA-binding</keyword>
<keyword evidence="4" id="KW-1185">Reference proteome</keyword>
<proteinExistence type="predicted"/>